<accession>A0ABT1QQ42</accession>
<organism evidence="18 19">
    <name type="scientific">Tahibacter harae</name>
    <dbReference type="NCBI Taxonomy" id="2963937"/>
    <lineage>
        <taxon>Bacteria</taxon>
        <taxon>Pseudomonadati</taxon>
        <taxon>Pseudomonadota</taxon>
        <taxon>Gammaproteobacteria</taxon>
        <taxon>Lysobacterales</taxon>
        <taxon>Rhodanobacteraceae</taxon>
        <taxon>Tahibacter</taxon>
    </lineage>
</organism>
<evidence type="ECO:0000256" key="14">
    <source>
        <dbReference type="HAMAP-Rule" id="MF_00046"/>
    </source>
</evidence>
<feature type="domain" description="Mur ligase N-terminal catalytic" evidence="15">
    <location>
        <begin position="19"/>
        <end position="116"/>
    </location>
</feature>
<dbReference type="InterPro" id="IPR013221">
    <property type="entry name" value="Mur_ligase_cen"/>
</dbReference>
<evidence type="ECO:0000256" key="1">
    <source>
        <dbReference type="ARBA" id="ARBA00004496"/>
    </source>
</evidence>
<keyword evidence="19" id="KW-1185">Reference proteome</keyword>
<dbReference type="InterPro" id="IPR004101">
    <property type="entry name" value="Mur_ligase_C"/>
</dbReference>
<feature type="domain" description="Mur ligase C-terminal" evidence="16">
    <location>
        <begin position="329"/>
        <end position="460"/>
    </location>
</feature>
<dbReference type="Gene3D" id="3.40.50.720">
    <property type="entry name" value="NAD(P)-binding Rossmann-like Domain"/>
    <property type="match status" value="1"/>
</dbReference>
<keyword evidence="8 14" id="KW-0067">ATP-binding</keyword>
<dbReference type="InterPro" id="IPR005758">
    <property type="entry name" value="UDP-N-AcMur_Ala_ligase_MurC"/>
</dbReference>
<evidence type="ECO:0000313" key="18">
    <source>
        <dbReference type="EMBL" id="MCQ4164392.1"/>
    </source>
</evidence>
<evidence type="ECO:0000259" key="15">
    <source>
        <dbReference type="Pfam" id="PF01225"/>
    </source>
</evidence>
<dbReference type="Pfam" id="PF08245">
    <property type="entry name" value="Mur_ligase_M"/>
    <property type="match status" value="1"/>
</dbReference>
<evidence type="ECO:0000256" key="2">
    <source>
        <dbReference type="ARBA" id="ARBA00004752"/>
    </source>
</evidence>
<keyword evidence="12 14" id="KW-0961">Cell wall biogenesis/degradation</keyword>
<dbReference type="Proteomes" id="UP001165498">
    <property type="component" value="Unassembled WGS sequence"/>
</dbReference>
<gene>
    <name evidence="14 18" type="primary">murC</name>
    <name evidence="18" type="ORF">NM961_06670</name>
</gene>
<evidence type="ECO:0000256" key="13">
    <source>
        <dbReference type="ARBA" id="ARBA00047833"/>
    </source>
</evidence>
<dbReference type="InterPro" id="IPR036565">
    <property type="entry name" value="Mur-like_cat_sf"/>
</dbReference>
<sequence length="480" mass="51060">MTPRRLAPQDDITHALRRVHFVGIGGVGMSGIAEVLHNLGYEVSGSDKADSATTRRLSQLGIRVDRGHAAENVAAADAIVVSSAIRPDNPELLAARARRIPVVPRAEMLGELMRFRRGIAVAGTHGKTTTTSLVASVLAEAGLDPTFVIGGQLTAAGANARLGTGEYLVAEADESDGSFLMLSPMIAIVTNIDADHLENYEGDFGKVKKAFADFLHRLPFYGLAVLCMDDAEVAELARETARSTLTYGIASSEADVRALNVRQQGGQMLFDLVLPGAGAPLPVTLNLPGRHNVLNALAASAVAWQLGVEADAIQRALSQFQGVGRRFQSRGELALDSGQISLVDDYGHHPSELAAVFAAARGGWPERRLVVAFQPHRYSRTRDLLDDFAKVLSEVDVLVLTEVYPAGEAPIANADARALARALRARGKVDPVLVEHPRELKDVFPALLRDRDLVLLMGAGDIGAAASELAALGHLRTKAG</sequence>
<reference evidence="18" key="1">
    <citation type="submission" date="2022-07" db="EMBL/GenBank/DDBJ databases">
        <title>Tahibacter sp., a new gammaproteobacterium isolated from the silt sample collected at pig farm.</title>
        <authorList>
            <person name="Chen H."/>
        </authorList>
    </citation>
    <scope>NUCLEOTIDE SEQUENCE</scope>
    <source>
        <strain evidence="18">P2K</strain>
    </source>
</reference>
<evidence type="ECO:0000256" key="9">
    <source>
        <dbReference type="ARBA" id="ARBA00022960"/>
    </source>
</evidence>
<comment type="subcellular location">
    <subcellularLocation>
        <location evidence="1 14">Cytoplasm</location>
    </subcellularLocation>
</comment>
<evidence type="ECO:0000313" key="19">
    <source>
        <dbReference type="Proteomes" id="UP001165498"/>
    </source>
</evidence>
<dbReference type="PANTHER" id="PTHR43445">
    <property type="entry name" value="UDP-N-ACETYLMURAMATE--L-ALANINE LIGASE-RELATED"/>
    <property type="match status" value="1"/>
</dbReference>
<protein>
    <recommendedName>
        <fullName evidence="3 14">UDP-N-acetylmuramate--L-alanine ligase</fullName>
        <ecNumber evidence="3 14">6.3.2.8</ecNumber>
    </recommendedName>
    <alternativeName>
        <fullName evidence="14">UDP-N-acetylmuramoyl-L-alanine synthetase</fullName>
    </alternativeName>
</protein>
<keyword evidence="11 14" id="KW-0131">Cell cycle</keyword>
<dbReference type="Pfam" id="PF02875">
    <property type="entry name" value="Mur_ligase_C"/>
    <property type="match status" value="1"/>
</dbReference>
<proteinExistence type="inferred from homology"/>
<comment type="similarity">
    <text evidence="14">Belongs to the MurCDEF family.</text>
</comment>
<name>A0ABT1QQ42_9GAMM</name>
<keyword evidence="9 14" id="KW-0133">Cell shape</keyword>
<dbReference type="SUPFAM" id="SSF53623">
    <property type="entry name" value="MurD-like peptide ligases, catalytic domain"/>
    <property type="match status" value="1"/>
</dbReference>
<feature type="binding site" evidence="14">
    <location>
        <begin position="123"/>
        <end position="129"/>
    </location>
    <ligand>
        <name>ATP</name>
        <dbReference type="ChEBI" id="CHEBI:30616"/>
    </ligand>
</feature>
<dbReference type="GO" id="GO:0008763">
    <property type="term" value="F:UDP-N-acetylmuramate-L-alanine ligase activity"/>
    <property type="evidence" value="ECO:0007669"/>
    <property type="project" value="UniProtKB-EC"/>
</dbReference>
<evidence type="ECO:0000256" key="7">
    <source>
        <dbReference type="ARBA" id="ARBA00022741"/>
    </source>
</evidence>
<dbReference type="InterPro" id="IPR036615">
    <property type="entry name" value="Mur_ligase_C_dom_sf"/>
</dbReference>
<keyword evidence="6 14" id="KW-0132">Cell division</keyword>
<dbReference type="Gene3D" id="3.40.1190.10">
    <property type="entry name" value="Mur-like, catalytic domain"/>
    <property type="match status" value="1"/>
</dbReference>
<evidence type="ECO:0000259" key="16">
    <source>
        <dbReference type="Pfam" id="PF02875"/>
    </source>
</evidence>
<comment type="catalytic activity">
    <reaction evidence="13 14">
        <text>UDP-N-acetyl-alpha-D-muramate + L-alanine + ATP = UDP-N-acetyl-alpha-D-muramoyl-L-alanine + ADP + phosphate + H(+)</text>
        <dbReference type="Rhea" id="RHEA:23372"/>
        <dbReference type="ChEBI" id="CHEBI:15378"/>
        <dbReference type="ChEBI" id="CHEBI:30616"/>
        <dbReference type="ChEBI" id="CHEBI:43474"/>
        <dbReference type="ChEBI" id="CHEBI:57972"/>
        <dbReference type="ChEBI" id="CHEBI:70757"/>
        <dbReference type="ChEBI" id="CHEBI:83898"/>
        <dbReference type="ChEBI" id="CHEBI:456216"/>
        <dbReference type="EC" id="6.3.2.8"/>
    </reaction>
</comment>
<dbReference type="SUPFAM" id="SSF53244">
    <property type="entry name" value="MurD-like peptide ligases, peptide-binding domain"/>
    <property type="match status" value="1"/>
</dbReference>
<dbReference type="SUPFAM" id="SSF51984">
    <property type="entry name" value="MurCD N-terminal domain"/>
    <property type="match status" value="1"/>
</dbReference>
<keyword evidence="10 14" id="KW-0573">Peptidoglycan synthesis</keyword>
<keyword evidence="7 14" id="KW-0547">Nucleotide-binding</keyword>
<dbReference type="Pfam" id="PF01225">
    <property type="entry name" value="Mur_ligase"/>
    <property type="match status" value="1"/>
</dbReference>
<evidence type="ECO:0000256" key="10">
    <source>
        <dbReference type="ARBA" id="ARBA00022984"/>
    </source>
</evidence>
<dbReference type="PANTHER" id="PTHR43445:SF3">
    <property type="entry name" value="UDP-N-ACETYLMURAMATE--L-ALANINE LIGASE"/>
    <property type="match status" value="1"/>
</dbReference>
<evidence type="ECO:0000259" key="17">
    <source>
        <dbReference type="Pfam" id="PF08245"/>
    </source>
</evidence>
<comment type="function">
    <text evidence="14">Cell wall formation.</text>
</comment>
<dbReference type="HAMAP" id="MF_00046">
    <property type="entry name" value="MurC"/>
    <property type="match status" value="1"/>
</dbReference>
<evidence type="ECO:0000256" key="6">
    <source>
        <dbReference type="ARBA" id="ARBA00022618"/>
    </source>
</evidence>
<evidence type="ECO:0000256" key="8">
    <source>
        <dbReference type="ARBA" id="ARBA00022840"/>
    </source>
</evidence>
<dbReference type="InterPro" id="IPR000713">
    <property type="entry name" value="Mur_ligase_N"/>
</dbReference>
<evidence type="ECO:0000256" key="3">
    <source>
        <dbReference type="ARBA" id="ARBA00012211"/>
    </source>
</evidence>
<dbReference type="EC" id="6.3.2.8" evidence="3 14"/>
<comment type="pathway">
    <text evidence="2 14">Cell wall biogenesis; peptidoglycan biosynthesis.</text>
</comment>
<feature type="domain" description="Mur ligase central" evidence="17">
    <location>
        <begin position="121"/>
        <end position="303"/>
    </location>
</feature>
<evidence type="ECO:0000256" key="12">
    <source>
        <dbReference type="ARBA" id="ARBA00023316"/>
    </source>
</evidence>
<keyword evidence="5 14" id="KW-0436">Ligase</keyword>
<evidence type="ECO:0000256" key="5">
    <source>
        <dbReference type="ARBA" id="ARBA00022598"/>
    </source>
</evidence>
<dbReference type="EMBL" id="JANFQO010000005">
    <property type="protein sequence ID" value="MCQ4164392.1"/>
    <property type="molecule type" value="Genomic_DNA"/>
</dbReference>
<dbReference type="RefSeq" id="WP_255913143.1">
    <property type="nucleotide sequence ID" value="NZ_JANFQO010000005.1"/>
</dbReference>
<dbReference type="Gene3D" id="3.90.190.20">
    <property type="entry name" value="Mur ligase, C-terminal domain"/>
    <property type="match status" value="1"/>
</dbReference>
<evidence type="ECO:0000256" key="11">
    <source>
        <dbReference type="ARBA" id="ARBA00023306"/>
    </source>
</evidence>
<comment type="caution">
    <text evidence="18">The sequence shown here is derived from an EMBL/GenBank/DDBJ whole genome shotgun (WGS) entry which is preliminary data.</text>
</comment>
<evidence type="ECO:0000256" key="4">
    <source>
        <dbReference type="ARBA" id="ARBA00022490"/>
    </source>
</evidence>
<dbReference type="NCBIfam" id="TIGR01082">
    <property type="entry name" value="murC"/>
    <property type="match status" value="1"/>
</dbReference>
<dbReference type="InterPro" id="IPR050061">
    <property type="entry name" value="MurCDEF_pg_biosynth"/>
</dbReference>
<keyword evidence="4 14" id="KW-0963">Cytoplasm</keyword>